<accession>A0A024G717</accession>
<organism evidence="3 4">
    <name type="scientific">Albugo candida</name>
    <dbReference type="NCBI Taxonomy" id="65357"/>
    <lineage>
        <taxon>Eukaryota</taxon>
        <taxon>Sar</taxon>
        <taxon>Stramenopiles</taxon>
        <taxon>Oomycota</taxon>
        <taxon>Peronosporomycetes</taxon>
        <taxon>Albuginales</taxon>
        <taxon>Albuginaceae</taxon>
        <taxon>Albugo</taxon>
    </lineage>
</organism>
<dbReference type="GO" id="GO:0006887">
    <property type="term" value="P:exocytosis"/>
    <property type="evidence" value="ECO:0007669"/>
    <property type="project" value="TreeGrafter"/>
</dbReference>
<dbReference type="InterPro" id="IPR019309">
    <property type="entry name" value="WASHC3"/>
</dbReference>
<dbReference type="GO" id="GO:0030041">
    <property type="term" value="P:actin filament polymerization"/>
    <property type="evidence" value="ECO:0007669"/>
    <property type="project" value="TreeGrafter"/>
</dbReference>
<dbReference type="PANTHER" id="PTHR13015">
    <property type="entry name" value="PROTEIN AD-016-RELATED"/>
    <property type="match status" value="1"/>
</dbReference>
<feature type="compositionally biased region" description="Low complexity" evidence="2">
    <location>
        <begin position="274"/>
        <end position="288"/>
    </location>
</feature>
<dbReference type="EMBL" id="CAIX01000035">
    <property type="protein sequence ID" value="CCI42543.1"/>
    <property type="molecule type" value="Genomic_DNA"/>
</dbReference>
<comment type="similarity">
    <text evidence="1">Belongs to the CCDC53 family.</text>
</comment>
<comment type="caution">
    <text evidence="3">The sequence shown here is derived from an EMBL/GenBank/DDBJ whole genome shotgun (WGS) entry which is preliminary data.</text>
</comment>
<dbReference type="AlphaFoldDB" id="A0A024G717"/>
<feature type="compositionally biased region" description="Low complexity" evidence="2">
    <location>
        <begin position="296"/>
        <end position="318"/>
    </location>
</feature>
<evidence type="ECO:0000256" key="2">
    <source>
        <dbReference type="SAM" id="MobiDB-lite"/>
    </source>
</evidence>
<evidence type="ECO:0000256" key="1">
    <source>
        <dbReference type="ARBA" id="ARBA00006290"/>
    </source>
</evidence>
<keyword evidence="4" id="KW-1185">Reference proteome</keyword>
<sequence length="445" mass="47789">MSIDSAIDESTIVPHQTSKNRDNQEDLPVDLSQLPSIHIPKTLLLVNNFAANTTRFLNHFAYECEERLNKVTTSLTRVEILLALLEAKLNSIPDLSIPESIERVTSIAIDDEHLPPADAGLQVSSTSLVPSGSEEAPLSIPVSVPLIKMPTLPSVLPSIAQEAEDPIGAIVVASQESPAIDQPLYQDENFVKLKNDPVYAKYFTMRRLGMPEGAVAQKMALDGVDSSILSMDPEGPSPGMPRSAAHSVHAPSTIFSDSDDEDGFVVPDSRIPQITSKSPTNSISSSAFPLPPPSLPSVSQLHENTSSSGSDSNLSLGSYRSSTTSDDFGDDQSLVMAPTTSSADVQSDTTTLATLRLKDDPLFSKYFTMQKMGLPEGAIRQKMQMDGVMLDILGMDPEGPSPNAVISHAPSSLNAEQALPAPSSLRSLPNPQYKKYDSDDDFDSD</sequence>
<dbReference type="Proteomes" id="UP000053237">
    <property type="component" value="Unassembled WGS sequence"/>
</dbReference>
<dbReference type="OrthoDB" id="268027at2759"/>
<name>A0A024G717_9STRA</name>
<reference evidence="3 4" key="1">
    <citation type="submission" date="2012-05" db="EMBL/GenBank/DDBJ databases">
        <title>Recombination and specialization in a pathogen metapopulation.</title>
        <authorList>
            <person name="Gardiner A."/>
            <person name="Kemen E."/>
            <person name="Schultz-Larsen T."/>
            <person name="MacLean D."/>
            <person name="Van Oosterhout C."/>
            <person name="Jones J.D.G."/>
        </authorList>
    </citation>
    <scope>NUCLEOTIDE SEQUENCE [LARGE SCALE GENOMIC DNA]</scope>
    <source>
        <strain evidence="3 4">Ac Nc2</strain>
    </source>
</reference>
<dbReference type="InParanoid" id="A0A024G717"/>
<protein>
    <submittedName>
        <fullName evidence="3">Uncharacterized protein</fullName>
    </submittedName>
</protein>
<proteinExistence type="inferred from homology"/>
<gene>
    <name evidence="3" type="ORF">BN9_033270</name>
</gene>
<feature type="region of interest" description="Disordered" evidence="2">
    <location>
        <begin position="227"/>
        <end position="342"/>
    </location>
</feature>
<evidence type="ECO:0000313" key="4">
    <source>
        <dbReference type="Proteomes" id="UP000053237"/>
    </source>
</evidence>
<dbReference type="STRING" id="65357.A0A024G717"/>
<feature type="region of interest" description="Disordered" evidence="2">
    <location>
        <begin position="396"/>
        <end position="445"/>
    </location>
</feature>
<dbReference type="Pfam" id="PF10152">
    <property type="entry name" value="CCDC53"/>
    <property type="match status" value="2"/>
</dbReference>
<dbReference type="GO" id="GO:0071203">
    <property type="term" value="C:WASH complex"/>
    <property type="evidence" value="ECO:0007669"/>
    <property type="project" value="InterPro"/>
</dbReference>
<dbReference type="PANTHER" id="PTHR13015:SF0">
    <property type="entry name" value="WASH COMPLEX SUBUNIT 3"/>
    <property type="match status" value="1"/>
</dbReference>
<feature type="region of interest" description="Disordered" evidence="2">
    <location>
        <begin position="1"/>
        <end position="26"/>
    </location>
</feature>
<evidence type="ECO:0000313" key="3">
    <source>
        <dbReference type="EMBL" id="CCI42543.1"/>
    </source>
</evidence>